<gene>
    <name evidence="1" type="ORF">VFH_III188640</name>
</gene>
<evidence type="ECO:0000313" key="2">
    <source>
        <dbReference type="Proteomes" id="UP001157006"/>
    </source>
</evidence>
<name>A0AAV1A4I5_VICFA</name>
<reference evidence="1 2" key="1">
    <citation type="submission" date="2023-01" db="EMBL/GenBank/DDBJ databases">
        <authorList>
            <person name="Kreplak J."/>
        </authorList>
    </citation>
    <scope>NUCLEOTIDE SEQUENCE [LARGE SCALE GENOMIC DNA]</scope>
</reference>
<protein>
    <submittedName>
        <fullName evidence="1">Uncharacterized protein</fullName>
    </submittedName>
</protein>
<evidence type="ECO:0000313" key="1">
    <source>
        <dbReference type="EMBL" id="CAI8605549.1"/>
    </source>
</evidence>
<dbReference type="AlphaFoldDB" id="A0AAV1A4I5"/>
<sequence>MPRTNLIKIHLGSGSLQDGILTIKGNYIMNNYKRNFQIEAKWREKDTFKFPLKKRIQHICKAMSLQVHQNPFKHPHHVHHKLFTKINDIMLYDTLHHHGKLHKMFLNHISPSSTFLHS</sequence>
<dbReference type="Proteomes" id="UP001157006">
    <property type="component" value="Chromosome 3"/>
</dbReference>
<accession>A0AAV1A4I5</accession>
<proteinExistence type="predicted"/>
<organism evidence="1 2">
    <name type="scientific">Vicia faba</name>
    <name type="common">Broad bean</name>
    <name type="synonym">Faba vulgaris</name>
    <dbReference type="NCBI Taxonomy" id="3906"/>
    <lineage>
        <taxon>Eukaryota</taxon>
        <taxon>Viridiplantae</taxon>
        <taxon>Streptophyta</taxon>
        <taxon>Embryophyta</taxon>
        <taxon>Tracheophyta</taxon>
        <taxon>Spermatophyta</taxon>
        <taxon>Magnoliopsida</taxon>
        <taxon>eudicotyledons</taxon>
        <taxon>Gunneridae</taxon>
        <taxon>Pentapetalae</taxon>
        <taxon>rosids</taxon>
        <taxon>fabids</taxon>
        <taxon>Fabales</taxon>
        <taxon>Fabaceae</taxon>
        <taxon>Papilionoideae</taxon>
        <taxon>50 kb inversion clade</taxon>
        <taxon>NPAAA clade</taxon>
        <taxon>Hologalegina</taxon>
        <taxon>IRL clade</taxon>
        <taxon>Fabeae</taxon>
        <taxon>Vicia</taxon>
    </lineage>
</organism>
<dbReference type="EMBL" id="OX451738">
    <property type="protein sequence ID" value="CAI8605549.1"/>
    <property type="molecule type" value="Genomic_DNA"/>
</dbReference>
<keyword evidence="2" id="KW-1185">Reference proteome</keyword>